<comment type="caution">
    <text evidence="8">The sequence shown here is derived from an EMBL/GenBank/DDBJ whole genome shotgun (WGS) entry which is preliminary data.</text>
</comment>
<evidence type="ECO:0000256" key="3">
    <source>
        <dbReference type="ARBA" id="ARBA00023015"/>
    </source>
</evidence>
<dbReference type="GO" id="GO:0045746">
    <property type="term" value="P:negative regulation of Notch signaling pathway"/>
    <property type="evidence" value="ECO:0007669"/>
    <property type="project" value="InterPro"/>
</dbReference>
<name>A0AAV1JND6_9NEOP</name>
<organism evidence="8 9">
    <name type="scientific">Leptosia nina</name>
    <dbReference type="NCBI Taxonomy" id="320188"/>
    <lineage>
        <taxon>Eukaryota</taxon>
        <taxon>Metazoa</taxon>
        <taxon>Ecdysozoa</taxon>
        <taxon>Arthropoda</taxon>
        <taxon>Hexapoda</taxon>
        <taxon>Insecta</taxon>
        <taxon>Pterygota</taxon>
        <taxon>Neoptera</taxon>
        <taxon>Endopterygota</taxon>
        <taxon>Lepidoptera</taxon>
        <taxon>Glossata</taxon>
        <taxon>Ditrysia</taxon>
        <taxon>Papilionoidea</taxon>
        <taxon>Pieridae</taxon>
        <taxon>Pierinae</taxon>
        <taxon>Leptosia</taxon>
    </lineage>
</organism>
<feature type="region of interest" description="Disordered" evidence="6">
    <location>
        <begin position="148"/>
        <end position="171"/>
    </location>
</feature>
<keyword evidence="9" id="KW-1185">Reference proteome</keyword>
<reference evidence="8 9" key="1">
    <citation type="submission" date="2023-11" db="EMBL/GenBank/DDBJ databases">
        <authorList>
            <person name="Okamura Y."/>
        </authorList>
    </citation>
    <scope>NUCLEOTIDE SEQUENCE [LARGE SCALE GENOMIC DNA]</scope>
</reference>
<dbReference type="InterPro" id="IPR018379">
    <property type="entry name" value="BEN_domain"/>
</dbReference>
<feature type="domain" description="BEN" evidence="7">
    <location>
        <begin position="215"/>
        <end position="311"/>
    </location>
</feature>
<evidence type="ECO:0000256" key="1">
    <source>
        <dbReference type="ARBA" id="ARBA00004123"/>
    </source>
</evidence>
<accession>A0AAV1JND6</accession>
<keyword evidence="2" id="KW-0678">Repressor</keyword>
<comment type="subcellular location">
    <subcellularLocation>
        <location evidence="1">Nucleus</location>
    </subcellularLocation>
</comment>
<dbReference type="PANTHER" id="PTHR35346:SF1">
    <property type="entry name" value="BEN DOMAIN-CONTAINING PROTEIN 6"/>
    <property type="match status" value="1"/>
</dbReference>
<dbReference type="GO" id="GO:0003714">
    <property type="term" value="F:transcription corepressor activity"/>
    <property type="evidence" value="ECO:0007669"/>
    <property type="project" value="InterPro"/>
</dbReference>
<keyword evidence="4" id="KW-0804">Transcription</keyword>
<dbReference type="Gene3D" id="1.10.10.2590">
    <property type="entry name" value="BEN domain"/>
    <property type="match status" value="1"/>
</dbReference>
<evidence type="ECO:0000313" key="8">
    <source>
        <dbReference type="EMBL" id="CAK1549711.1"/>
    </source>
</evidence>
<proteinExistence type="predicted"/>
<keyword evidence="3" id="KW-0805">Transcription regulation</keyword>
<evidence type="ECO:0000313" key="9">
    <source>
        <dbReference type="Proteomes" id="UP001497472"/>
    </source>
</evidence>
<dbReference type="SMART" id="SM01025">
    <property type="entry name" value="BEN"/>
    <property type="match status" value="1"/>
</dbReference>
<gene>
    <name evidence="8" type="ORF">LNINA_LOCUS8989</name>
</gene>
<dbReference type="InterPro" id="IPR037496">
    <property type="entry name" value="BEND6-like"/>
</dbReference>
<evidence type="ECO:0000256" key="2">
    <source>
        <dbReference type="ARBA" id="ARBA00022491"/>
    </source>
</evidence>
<dbReference type="PROSITE" id="PS51457">
    <property type="entry name" value="BEN"/>
    <property type="match status" value="1"/>
</dbReference>
<dbReference type="EMBL" id="CAVLEF010000040">
    <property type="protein sequence ID" value="CAK1549711.1"/>
    <property type="molecule type" value="Genomic_DNA"/>
</dbReference>
<sequence length="323" mass="36433">MTSSEIKMQFDNLVQSECASSGYNGISSGSNTISELDAAKALLDLRGQIFHFNAGGIWTRETEEIEEPSTASKLFNRLYTITPKRHKYESADQNTEETPAKTTREWETQTDVRNRLPEIEEMDTVIKGLFKRLEVLQSQVGSKVLKVDSTAETAATSDNRSETDSRKTYKRKRKISDFDVTPSYRKYRKSDFQSKISNTRTKNFSKTIGELVPIGDGNAVVPATLLKNMDWTSYTNSSRKLLTAVFPRNVLATHSLTGKRSPAFPNKAAKKKLEPALVNDIVQTVMERCKVPENFVRTSITTKCSDESKRVRNGNSKKKKLRP</sequence>
<evidence type="ECO:0000256" key="6">
    <source>
        <dbReference type="SAM" id="MobiDB-lite"/>
    </source>
</evidence>
<evidence type="ECO:0000256" key="5">
    <source>
        <dbReference type="ARBA" id="ARBA00023242"/>
    </source>
</evidence>
<evidence type="ECO:0000259" key="7">
    <source>
        <dbReference type="PROSITE" id="PS51457"/>
    </source>
</evidence>
<protein>
    <recommendedName>
        <fullName evidence="7">BEN domain-containing protein</fullName>
    </recommendedName>
</protein>
<dbReference type="Pfam" id="PF10523">
    <property type="entry name" value="BEN"/>
    <property type="match status" value="1"/>
</dbReference>
<keyword evidence="5" id="KW-0539">Nucleus</keyword>
<dbReference type="AlphaFoldDB" id="A0AAV1JND6"/>
<dbReference type="PANTHER" id="PTHR35346">
    <property type="entry name" value="BEN DOMAIN-CONTAINING PROTEIN 6"/>
    <property type="match status" value="1"/>
</dbReference>
<dbReference type="GO" id="GO:0045666">
    <property type="term" value="P:positive regulation of neuron differentiation"/>
    <property type="evidence" value="ECO:0007669"/>
    <property type="project" value="InterPro"/>
</dbReference>
<dbReference type="Proteomes" id="UP001497472">
    <property type="component" value="Unassembled WGS sequence"/>
</dbReference>
<dbReference type="GO" id="GO:0005634">
    <property type="term" value="C:nucleus"/>
    <property type="evidence" value="ECO:0007669"/>
    <property type="project" value="UniProtKB-SubCell"/>
</dbReference>
<dbReference type="GO" id="GO:0003677">
    <property type="term" value="F:DNA binding"/>
    <property type="evidence" value="ECO:0007669"/>
    <property type="project" value="InterPro"/>
</dbReference>
<evidence type="ECO:0000256" key="4">
    <source>
        <dbReference type="ARBA" id="ARBA00023163"/>
    </source>
</evidence>